<protein>
    <submittedName>
        <fullName evidence="2">Uncharacterized protein</fullName>
    </submittedName>
</protein>
<dbReference type="AlphaFoldDB" id="A0A6C0EMT0"/>
<name>A0A6C0EMT0_9ZZZZ</name>
<feature type="compositionally biased region" description="Low complexity" evidence="1">
    <location>
        <begin position="203"/>
        <end position="219"/>
    </location>
</feature>
<accession>A0A6C0EMT0</accession>
<feature type="compositionally biased region" description="Acidic residues" evidence="1">
    <location>
        <begin position="153"/>
        <end position="179"/>
    </location>
</feature>
<feature type="compositionally biased region" description="Basic and acidic residues" evidence="1">
    <location>
        <begin position="130"/>
        <end position="140"/>
    </location>
</feature>
<evidence type="ECO:0000256" key="1">
    <source>
        <dbReference type="SAM" id="MobiDB-lite"/>
    </source>
</evidence>
<feature type="compositionally biased region" description="Basic residues" evidence="1">
    <location>
        <begin position="183"/>
        <end position="202"/>
    </location>
</feature>
<evidence type="ECO:0000313" key="2">
    <source>
        <dbReference type="EMBL" id="QHT29773.1"/>
    </source>
</evidence>
<feature type="region of interest" description="Disordered" evidence="1">
    <location>
        <begin position="119"/>
        <end position="250"/>
    </location>
</feature>
<proteinExistence type="predicted"/>
<sequence length="250" mass="27809">MPTLLIVDRTGTVKPLATKTYEEDILYKKAGFKTPTDFALHHVFSMGSYRIHLYGKTKGKAGQENKYDFPPPVDNVLFFGSCLLVNKREGGEVTDLPLKDWKAIYEKLFGGFEDLTAADEGEAGESETEEEKRIMADPHTKFTKQGYVKDDFIVDDDDDDDEDDDDEEEESASFSDDSDDRPRPKKKAAPKTKKAPVTRSKKTGGPASAAPKKAAAATARRARKEPTMVSEEPNATPVLQDELAEEEYFA</sequence>
<reference evidence="2" key="1">
    <citation type="journal article" date="2020" name="Nature">
        <title>Giant virus diversity and host interactions through global metagenomics.</title>
        <authorList>
            <person name="Schulz F."/>
            <person name="Roux S."/>
            <person name="Paez-Espino D."/>
            <person name="Jungbluth S."/>
            <person name="Walsh D.A."/>
            <person name="Denef V.J."/>
            <person name="McMahon K.D."/>
            <person name="Konstantinidis K.T."/>
            <person name="Eloe-Fadrosh E.A."/>
            <person name="Kyrpides N.C."/>
            <person name="Woyke T."/>
        </authorList>
    </citation>
    <scope>NUCLEOTIDE SEQUENCE</scope>
    <source>
        <strain evidence="2">GVMAG-M-3300009068-24</strain>
    </source>
</reference>
<dbReference type="EMBL" id="MN738882">
    <property type="protein sequence ID" value="QHT29773.1"/>
    <property type="molecule type" value="Genomic_DNA"/>
</dbReference>
<feature type="compositionally biased region" description="Acidic residues" evidence="1">
    <location>
        <begin position="119"/>
        <end position="129"/>
    </location>
</feature>
<organism evidence="2">
    <name type="scientific">viral metagenome</name>
    <dbReference type="NCBI Taxonomy" id="1070528"/>
    <lineage>
        <taxon>unclassified sequences</taxon>
        <taxon>metagenomes</taxon>
        <taxon>organismal metagenomes</taxon>
    </lineage>
</organism>